<evidence type="ECO:0000259" key="5">
    <source>
        <dbReference type="PROSITE" id="PS50893"/>
    </source>
</evidence>
<dbReference type="Pfam" id="PF00005">
    <property type="entry name" value="ABC_tran"/>
    <property type="match status" value="1"/>
</dbReference>
<proteinExistence type="predicted"/>
<evidence type="ECO:0000313" key="7">
    <source>
        <dbReference type="Proteomes" id="UP001596507"/>
    </source>
</evidence>
<keyword evidence="1" id="KW-0813">Transport</keyword>
<dbReference type="SMART" id="SM00382">
    <property type="entry name" value="AAA"/>
    <property type="match status" value="1"/>
</dbReference>
<evidence type="ECO:0000256" key="1">
    <source>
        <dbReference type="ARBA" id="ARBA00022448"/>
    </source>
</evidence>
<organism evidence="6 7">
    <name type="scientific">Microbacterium fluvii</name>
    <dbReference type="NCBI Taxonomy" id="415215"/>
    <lineage>
        <taxon>Bacteria</taxon>
        <taxon>Bacillati</taxon>
        <taxon>Actinomycetota</taxon>
        <taxon>Actinomycetes</taxon>
        <taxon>Micrococcales</taxon>
        <taxon>Microbacteriaceae</taxon>
        <taxon>Microbacterium</taxon>
    </lineage>
</organism>
<dbReference type="PANTHER" id="PTHR43790:SF9">
    <property type="entry name" value="GALACTOFURANOSE TRANSPORTER ATP-BINDING PROTEIN YTFR"/>
    <property type="match status" value="1"/>
</dbReference>
<comment type="caution">
    <text evidence="6">The sequence shown here is derived from an EMBL/GenBank/DDBJ whole genome shotgun (WGS) entry which is preliminary data.</text>
</comment>
<evidence type="ECO:0000256" key="4">
    <source>
        <dbReference type="ARBA" id="ARBA00022840"/>
    </source>
</evidence>
<dbReference type="RefSeq" id="WP_262874089.1">
    <property type="nucleotide sequence ID" value="NZ_BAABKW010000012.1"/>
</dbReference>
<feature type="domain" description="ABC transporter" evidence="5">
    <location>
        <begin position="241"/>
        <end position="485"/>
    </location>
</feature>
<dbReference type="InterPro" id="IPR050107">
    <property type="entry name" value="ABC_carbohydrate_import_ATPase"/>
</dbReference>
<keyword evidence="2" id="KW-0677">Repeat</keyword>
<dbReference type="PROSITE" id="PS50893">
    <property type="entry name" value="ABC_TRANSPORTER_2"/>
    <property type="match status" value="2"/>
</dbReference>
<dbReference type="PANTHER" id="PTHR43790">
    <property type="entry name" value="CARBOHYDRATE TRANSPORT ATP-BINDING PROTEIN MG119-RELATED"/>
    <property type="match status" value="1"/>
</dbReference>
<sequence length="490" mass="51578">MTAPERLGFAGLSVRFGSTIALDGIDLSLQPGEILGLLGHNGAGKSTLLNVATGAVPASAGRMSLDGEELPQRITPGQVAARGIAVIHQEPALAPNLSVLDNLFLSSGTPDTRRRRRARAREVLDAIGAGGLDLDVPVGTLPLGRRQIVDLARAQLRGDLKVLLLDEPTAALGEHETRVLHRLIRELAARGTAIVYVSHRLPDILDVCRRIVVLQGGRMVMDRPAVELTARDLSHALAPQVDLDAGWHSTAAGPGLVLSGQVDLDCRAGEIVGLYGIAAGPQFGILERLFGLQPADAPAFTATMAGAPISFGSPSAAIARNVQYVPADRERDGLVAGMSAVDNVYLPWRGRAKGLGRRAVATGYAQARDAYNILGPGADAAIAAFSGGNRQKHLLARWTLPQRPDLLLLAQPTQGVDVGAKVDIRRALRRIAAEGTAVLVASSESDEIASMCDRAYVVTPAGAVAVDRDERMEANLLRILLESTPDESAA</sequence>
<accession>A0ABW2HHF1</accession>
<name>A0ABW2HHF1_9MICO</name>
<keyword evidence="7" id="KW-1185">Reference proteome</keyword>
<dbReference type="InterPro" id="IPR027417">
    <property type="entry name" value="P-loop_NTPase"/>
</dbReference>
<evidence type="ECO:0000256" key="2">
    <source>
        <dbReference type="ARBA" id="ARBA00022737"/>
    </source>
</evidence>
<dbReference type="InterPro" id="IPR003439">
    <property type="entry name" value="ABC_transporter-like_ATP-bd"/>
</dbReference>
<dbReference type="CDD" id="cd03216">
    <property type="entry name" value="ABC_Carb_Monos_I"/>
    <property type="match status" value="1"/>
</dbReference>
<protein>
    <submittedName>
        <fullName evidence="6">ATP-binding cassette domain-containing protein</fullName>
    </submittedName>
</protein>
<keyword evidence="3" id="KW-0547">Nucleotide-binding</keyword>
<reference evidence="7" key="1">
    <citation type="journal article" date="2019" name="Int. J. Syst. Evol. Microbiol.">
        <title>The Global Catalogue of Microorganisms (GCM) 10K type strain sequencing project: providing services to taxonomists for standard genome sequencing and annotation.</title>
        <authorList>
            <consortium name="The Broad Institute Genomics Platform"/>
            <consortium name="The Broad Institute Genome Sequencing Center for Infectious Disease"/>
            <person name="Wu L."/>
            <person name="Ma J."/>
        </authorList>
    </citation>
    <scope>NUCLEOTIDE SEQUENCE [LARGE SCALE GENOMIC DNA]</scope>
    <source>
        <strain evidence="7">CGMCC 1.15772</strain>
    </source>
</reference>
<evidence type="ECO:0000256" key="3">
    <source>
        <dbReference type="ARBA" id="ARBA00022741"/>
    </source>
</evidence>
<dbReference type="SUPFAM" id="SSF52540">
    <property type="entry name" value="P-loop containing nucleoside triphosphate hydrolases"/>
    <property type="match status" value="2"/>
</dbReference>
<dbReference type="GO" id="GO:0005524">
    <property type="term" value="F:ATP binding"/>
    <property type="evidence" value="ECO:0007669"/>
    <property type="project" value="UniProtKB-KW"/>
</dbReference>
<gene>
    <name evidence="6" type="ORF">ACFQRL_09345</name>
</gene>
<dbReference type="Gene3D" id="3.40.50.300">
    <property type="entry name" value="P-loop containing nucleotide triphosphate hydrolases"/>
    <property type="match status" value="2"/>
</dbReference>
<dbReference type="InterPro" id="IPR003593">
    <property type="entry name" value="AAA+_ATPase"/>
</dbReference>
<keyword evidence="4 6" id="KW-0067">ATP-binding</keyword>
<feature type="domain" description="ABC transporter" evidence="5">
    <location>
        <begin position="7"/>
        <end position="241"/>
    </location>
</feature>
<dbReference type="EMBL" id="JBHTBE010000002">
    <property type="protein sequence ID" value="MFC7269161.1"/>
    <property type="molecule type" value="Genomic_DNA"/>
</dbReference>
<dbReference type="Proteomes" id="UP001596507">
    <property type="component" value="Unassembled WGS sequence"/>
</dbReference>
<evidence type="ECO:0000313" key="6">
    <source>
        <dbReference type="EMBL" id="MFC7269161.1"/>
    </source>
</evidence>